<keyword evidence="1" id="KW-1133">Transmembrane helix</keyword>
<proteinExistence type="predicted"/>
<feature type="transmembrane region" description="Helical" evidence="1">
    <location>
        <begin position="108"/>
        <end position="130"/>
    </location>
</feature>
<dbReference type="AlphaFoldDB" id="A0A7C4ASA1"/>
<dbReference type="Pfam" id="PF16868">
    <property type="entry name" value="NMT1_3"/>
    <property type="match status" value="1"/>
</dbReference>
<gene>
    <name evidence="2" type="ORF">ENV54_07685</name>
</gene>
<dbReference type="Gene3D" id="3.40.190.10">
    <property type="entry name" value="Periplasmic binding protein-like II"/>
    <property type="match status" value="2"/>
</dbReference>
<dbReference type="PANTHER" id="PTHR42941:SF1">
    <property type="entry name" value="SLL1037 PROTEIN"/>
    <property type="match status" value="1"/>
</dbReference>
<reference evidence="2" key="1">
    <citation type="journal article" date="2020" name="mSystems">
        <title>Genome- and Community-Level Interaction Insights into Carbon Utilization and Element Cycling Functions of Hydrothermarchaeota in Hydrothermal Sediment.</title>
        <authorList>
            <person name="Zhou Z."/>
            <person name="Liu Y."/>
            <person name="Xu W."/>
            <person name="Pan J."/>
            <person name="Luo Z.H."/>
            <person name="Li M."/>
        </authorList>
    </citation>
    <scope>NUCLEOTIDE SEQUENCE [LARGE SCALE GENOMIC DNA]</scope>
    <source>
        <strain evidence="2">SpSt-769</strain>
    </source>
</reference>
<dbReference type="NCBIfam" id="TIGR02122">
    <property type="entry name" value="TRAP_TAXI"/>
    <property type="match status" value="1"/>
</dbReference>
<dbReference type="InterPro" id="IPR011852">
    <property type="entry name" value="TRAP_TAXI"/>
</dbReference>
<dbReference type="EMBL" id="DTGT01000241">
    <property type="protein sequence ID" value="HGH61162.1"/>
    <property type="molecule type" value="Genomic_DNA"/>
</dbReference>
<evidence type="ECO:0000256" key="1">
    <source>
        <dbReference type="SAM" id="Phobius"/>
    </source>
</evidence>
<sequence>MIAKRQSFLSHAAMTVVRARLSRLFFITRLLRFAGNDSHMASFSLRAVKRETISAHIYPAEMLFFDSLSYSRTIVSGVFFIIALLAWVPAMGRTEGSDDYRDSAKVSLLMATGMPGGTSYQVGLGLASFWTTRLRQTGIRVSAAISEGSRENVEAIRIADADIILVDDFILSMAYAGAGIYRGKPLKELRTITNLWPEAVHIVVRSDKVKSGNIQDLEGTTLASGLRDSGNRLTIEMLLNTVKGLRQTVRVRSMSILSAVEAFKQGSIQAIDLTGGIPVPAVSALFHDAKTPLTLLEITDAQMESLRSEGWKNVSRCVIPAHTYAGQDKAVQSVGQMNVMATTSQIDAGVVYALTKTLYEGLDALTKIHPVFRDLAIENAFSGLKAPLHPGAVRYYRQRGLTVPESLIP</sequence>
<name>A0A7C4ASA1_9BACT</name>
<comment type="caution">
    <text evidence="2">The sequence shown here is derived from an EMBL/GenBank/DDBJ whole genome shotgun (WGS) entry which is preliminary data.</text>
</comment>
<protein>
    <submittedName>
        <fullName evidence="2">TAXI family TRAP transporter solute-binding subunit</fullName>
    </submittedName>
</protein>
<accession>A0A7C4ASA1</accession>
<feature type="transmembrane region" description="Helical" evidence="1">
    <location>
        <begin position="70"/>
        <end position="88"/>
    </location>
</feature>
<dbReference type="SUPFAM" id="SSF53850">
    <property type="entry name" value="Periplasmic binding protein-like II"/>
    <property type="match status" value="1"/>
</dbReference>
<organism evidence="2">
    <name type="scientific">Desulfomonile tiedjei</name>
    <dbReference type="NCBI Taxonomy" id="2358"/>
    <lineage>
        <taxon>Bacteria</taxon>
        <taxon>Pseudomonadati</taxon>
        <taxon>Thermodesulfobacteriota</taxon>
        <taxon>Desulfomonilia</taxon>
        <taxon>Desulfomonilales</taxon>
        <taxon>Desulfomonilaceae</taxon>
        <taxon>Desulfomonile</taxon>
    </lineage>
</organism>
<keyword evidence="1" id="KW-0472">Membrane</keyword>
<evidence type="ECO:0000313" key="2">
    <source>
        <dbReference type="EMBL" id="HGH61162.1"/>
    </source>
</evidence>
<dbReference type="PANTHER" id="PTHR42941">
    <property type="entry name" value="SLL1037 PROTEIN"/>
    <property type="match status" value="1"/>
</dbReference>
<keyword evidence="1" id="KW-0812">Transmembrane</keyword>